<keyword evidence="2 5" id="KW-0812">Transmembrane</keyword>
<evidence type="ECO:0000313" key="8">
    <source>
        <dbReference type="Proteomes" id="UP000320333"/>
    </source>
</evidence>
<feature type="domain" description="Fatty acid hydroxylase" evidence="6">
    <location>
        <begin position="125"/>
        <end position="250"/>
    </location>
</feature>
<dbReference type="EMBL" id="QEAP01000024">
    <property type="protein sequence ID" value="TPX77279.1"/>
    <property type="molecule type" value="Genomic_DNA"/>
</dbReference>
<comment type="subcellular location">
    <subcellularLocation>
        <location evidence="1">Membrane</location>
    </subcellularLocation>
</comment>
<keyword evidence="8" id="KW-1185">Reference proteome</keyword>
<evidence type="ECO:0000256" key="3">
    <source>
        <dbReference type="ARBA" id="ARBA00022989"/>
    </source>
</evidence>
<dbReference type="GO" id="GO:0008610">
    <property type="term" value="P:lipid biosynthetic process"/>
    <property type="evidence" value="ECO:0007669"/>
    <property type="project" value="InterPro"/>
</dbReference>
<evidence type="ECO:0000259" key="6">
    <source>
        <dbReference type="Pfam" id="PF04116"/>
    </source>
</evidence>
<protein>
    <recommendedName>
        <fullName evidence="6">Fatty acid hydroxylase domain-containing protein</fullName>
    </recommendedName>
</protein>
<dbReference type="GO" id="GO:0016491">
    <property type="term" value="F:oxidoreductase activity"/>
    <property type="evidence" value="ECO:0007669"/>
    <property type="project" value="InterPro"/>
</dbReference>
<accession>A0A507FLK6</accession>
<keyword evidence="3 5" id="KW-1133">Transmembrane helix</keyword>
<keyword evidence="4 5" id="KW-0472">Membrane</keyword>
<evidence type="ECO:0000256" key="1">
    <source>
        <dbReference type="ARBA" id="ARBA00004370"/>
    </source>
</evidence>
<dbReference type="AlphaFoldDB" id="A0A507FLK6"/>
<evidence type="ECO:0000256" key="5">
    <source>
        <dbReference type="SAM" id="Phobius"/>
    </source>
</evidence>
<dbReference type="InterPro" id="IPR006694">
    <property type="entry name" value="Fatty_acid_hydroxylase"/>
</dbReference>
<organism evidence="7 8">
    <name type="scientific">Chytriomyces confervae</name>
    <dbReference type="NCBI Taxonomy" id="246404"/>
    <lineage>
        <taxon>Eukaryota</taxon>
        <taxon>Fungi</taxon>
        <taxon>Fungi incertae sedis</taxon>
        <taxon>Chytridiomycota</taxon>
        <taxon>Chytridiomycota incertae sedis</taxon>
        <taxon>Chytridiomycetes</taxon>
        <taxon>Chytridiales</taxon>
        <taxon>Chytriomycetaceae</taxon>
        <taxon>Chytriomyces</taxon>
    </lineage>
</organism>
<sequence>MADWLLYYTDPVYDAAFSLVTESPLLLSHDSDVRILFQLWLNLTVLGAILYLAGASVNFYFFFDQETLKHPKMLKNQVRREIYLSLESLPYTAIVTVPWFYFELKGYSKLYDTLDSWWEIPGAMLGFFLFTDCLVYWIHRGFHHPSVYWWLHKPHHTWKVCTPYSALAFHWLDGYGQSCPAHLYVYLFPMWKPLYMVSFVALQLWSISIHDGIYISNDEILLSCAHHTIHHLEFNYNFGQYTTLWDRIGGSYKKPVQEFANEMYFDKLKRKKEALLHGKVDGGDVGGKQKTGPIATTISAVAAEGMKARRGF</sequence>
<reference evidence="7 8" key="1">
    <citation type="journal article" date="2019" name="Sci. Rep.">
        <title>Comparative genomics of chytrid fungi reveal insights into the obligate biotrophic and pathogenic lifestyle of Synchytrium endobioticum.</title>
        <authorList>
            <person name="van de Vossenberg B.T.L.H."/>
            <person name="Warris S."/>
            <person name="Nguyen H.D.T."/>
            <person name="van Gent-Pelzer M.P.E."/>
            <person name="Joly D.L."/>
            <person name="van de Geest H.C."/>
            <person name="Bonants P.J.M."/>
            <person name="Smith D.S."/>
            <person name="Levesque C.A."/>
            <person name="van der Lee T.A.J."/>
        </authorList>
    </citation>
    <scope>NUCLEOTIDE SEQUENCE [LARGE SCALE GENOMIC DNA]</scope>
    <source>
        <strain evidence="7 8">CBS 675.73</strain>
    </source>
</reference>
<dbReference type="InterPro" id="IPR050307">
    <property type="entry name" value="Sterol_Desaturase_Related"/>
</dbReference>
<evidence type="ECO:0000313" key="7">
    <source>
        <dbReference type="EMBL" id="TPX77279.1"/>
    </source>
</evidence>
<dbReference type="STRING" id="246404.A0A507FLK6"/>
<comment type="caution">
    <text evidence="7">The sequence shown here is derived from an EMBL/GenBank/DDBJ whole genome shotgun (WGS) entry which is preliminary data.</text>
</comment>
<proteinExistence type="predicted"/>
<evidence type="ECO:0000256" key="4">
    <source>
        <dbReference type="ARBA" id="ARBA00023136"/>
    </source>
</evidence>
<feature type="transmembrane region" description="Helical" evidence="5">
    <location>
        <begin position="122"/>
        <end position="139"/>
    </location>
</feature>
<feature type="transmembrane region" description="Helical" evidence="5">
    <location>
        <begin position="35"/>
        <end position="61"/>
    </location>
</feature>
<dbReference type="PANTHER" id="PTHR11863">
    <property type="entry name" value="STEROL DESATURASE"/>
    <property type="match status" value="1"/>
</dbReference>
<dbReference type="GO" id="GO:0005506">
    <property type="term" value="F:iron ion binding"/>
    <property type="evidence" value="ECO:0007669"/>
    <property type="project" value="InterPro"/>
</dbReference>
<gene>
    <name evidence="7" type="ORF">CcCBS67573_g01438</name>
</gene>
<dbReference type="Pfam" id="PF04116">
    <property type="entry name" value="FA_hydroxylase"/>
    <property type="match status" value="1"/>
</dbReference>
<feature type="transmembrane region" description="Helical" evidence="5">
    <location>
        <begin position="82"/>
        <end position="102"/>
    </location>
</feature>
<dbReference type="OrthoDB" id="6354873at2759"/>
<dbReference type="Proteomes" id="UP000320333">
    <property type="component" value="Unassembled WGS sequence"/>
</dbReference>
<name>A0A507FLK6_9FUNG</name>
<evidence type="ECO:0000256" key="2">
    <source>
        <dbReference type="ARBA" id="ARBA00022692"/>
    </source>
</evidence>
<dbReference type="GO" id="GO:0016020">
    <property type="term" value="C:membrane"/>
    <property type="evidence" value="ECO:0007669"/>
    <property type="project" value="UniProtKB-SubCell"/>
</dbReference>